<reference evidence="12 13" key="1">
    <citation type="submission" date="2017-09" db="EMBL/GenBank/DDBJ databases">
        <authorList>
            <person name="Ehlers B."/>
            <person name="Leendertz F.H."/>
        </authorList>
    </citation>
    <scope>NUCLEOTIDE SEQUENCE [LARGE SCALE GENOMIC DNA]</scope>
    <source>
        <strain evidence="12 13">DSM 18289</strain>
    </source>
</reference>
<proteinExistence type="inferred from homology"/>
<evidence type="ECO:0000256" key="1">
    <source>
        <dbReference type="ARBA" id="ARBA00011955"/>
    </source>
</evidence>
<evidence type="ECO:0000256" key="3">
    <source>
        <dbReference type="ARBA" id="ARBA00022630"/>
    </source>
</evidence>
<dbReference type="PANTHER" id="PTHR30040">
    <property type="entry name" value="THIAMINE BIOSYNTHESIS LIPOPROTEIN APBE"/>
    <property type="match status" value="1"/>
</dbReference>
<feature type="binding site" evidence="11">
    <location>
        <position position="165"/>
    </location>
    <ligand>
        <name>Mg(2+)</name>
        <dbReference type="ChEBI" id="CHEBI:18420"/>
    </ligand>
</feature>
<dbReference type="Pfam" id="PF02424">
    <property type="entry name" value="ApbE"/>
    <property type="match status" value="1"/>
</dbReference>
<keyword evidence="7 10" id="KW-0460">Magnesium</keyword>
<dbReference type="InterPro" id="IPR003374">
    <property type="entry name" value="ApbE-like_sf"/>
</dbReference>
<evidence type="ECO:0000313" key="12">
    <source>
        <dbReference type="EMBL" id="SNZ07609.1"/>
    </source>
</evidence>
<organism evidence="12 13">
    <name type="scientific">Cohaesibacter gelatinilyticus</name>
    <dbReference type="NCBI Taxonomy" id="372072"/>
    <lineage>
        <taxon>Bacteria</taxon>
        <taxon>Pseudomonadati</taxon>
        <taxon>Pseudomonadota</taxon>
        <taxon>Alphaproteobacteria</taxon>
        <taxon>Hyphomicrobiales</taxon>
        <taxon>Cohaesibacteraceae</taxon>
    </lineage>
</organism>
<evidence type="ECO:0000256" key="2">
    <source>
        <dbReference type="ARBA" id="ARBA00016337"/>
    </source>
</evidence>
<keyword evidence="6 10" id="KW-0274">FAD</keyword>
<dbReference type="Gene3D" id="3.10.520.10">
    <property type="entry name" value="ApbE-like domains"/>
    <property type="match status" value="1"/>
</dbReference>
<keyword evidence="3 10" id="KW-0285">Flavoprotein</keyword>
<gene>
    <name evidence="12" type="ORF">SAMN06265368_1144</name>
</gene>
<dbReference type="AlphaFoldDB" id="A0A285NDT6"/>
<keyword evidence="13" id="KW-1185">Reference proteome</keyword>
<dbReference type="GO" id="GO:0016740">
    <property type="term" value="F:transferase activity"/>
    <property type="evidence" value="ECO:0007669"/>
    <property type="project" value="UniProtKB-UniRule"/>
</dbReference>
<comment type="similarity">
    <text evidence="10">Belongs to the ApbE family.</text>
</comment>
<dbReference type="Proteomes" id="UP000219439">
    <property type="component" value="Unassembled WGS sequence"/>
</dbReference>
<dbReference type="PIRSF" id="PIRSF006268">
    <property type="entry name" value="ApbE"/>
    <property type="match status" value="1"/>
</dbReference>
<name>A0A285NDT6_9HYPH</name>
<evidence type="ECO:0000256" key="4">
    <source>
        <dbReference type="ARBA" id="ARBA00022679"/>
    </source>
</evidence>
<dbReference type="PANTHER" id="PTHR30040:SF2">
    <property type="entry name" value="FAD:PROTEIN FMN TRANSFERASE"/>
    <property type="match status" value="1"/>
</dbReference>
<protein>
    <recommendedName>
        <fullName evidence="2 10">FAD:protein FMN transferase</fullName>
        <ecNumber evidence="1 10">2.7.1.180</ecNumber>
    </recommendedName>
    <alternativeName>
        <fullName evidence="8 10">Flavin transferase</fullName>
    </alternativeName>
</protein>
<evidence type="ECO:0000256" key="7">
    <source>
        <dbReference type="ARBA" id="ARBA00022842"/>
    </source>
</evidence>
<dbReference type="InterPro" id="IPR024932">
    <property type="entry name" value="ApbE"/>
</dbReference>
<keyword evidence="12" id="KW-0449">Lipoprotein</keyword>
<comment type="cofactor">
    <cofactor evidence="11">
        <name>Mg(2+)</name>
        <dbReference type="ChEBI" id="CHEBI:18420"/>
    </cofactor>
    <cofactor evidence="11">
        <name>Mn(2+)</name>
        <dbReference type="ChEBI" id="CHEBI:29035"/>
    </cofactor>
    <text evidence="11">Magnesium. Can also use manganese.</text>
</comment>
<evidence type="ECO:0000256" key="6">
    <source>
        <dbReference type="ARBA" id="ARBA00022827"/>
    </source>
</evidence>
<sequence length="309" mass="33733">MSIKCMQAATMTDLERYVINGPTMGTCYSAIVCGSTSLDIENLEKQLERVVSLVDGQMSTWKPHSDLMRLNRTPLEHWVPIPVQLFEVLDDALEIQGLSNGAFDIGIGDVVNAWGFGAQGPELDLKAIKEQGKISVPVRREPAFELDADGYRARRLLPRQLDLSGIAKGYAVDLMAEIVEQFGIQDYLVSIDGELRTAGCREDGAPWCIAVETSDPLRRAAGEYLEICDIAVATSGSYRHLRQIGNLIVSHTMDGRSLKPAMTGTSSVTVFCESCMQADAWATALMVLGEAEGWKVAGELGLNVKFSKD</sequence>
<accession>A0A285NDT6</accession>
<evidence type="ECO:0000256" key="11">
    <source>
        <dbReference type="PIRSR" id="PIRSR006268-2"/>
    </source>
</evidence>
<dbReference type="EMBL" id="OBEL01000001">
    <property type="protein sequence ID" value="SNZ07609.1"/>
    <property type="molecule type" value="Genomic_DNA"/>
</dbReference>
<dbReference type="SUPFAM" id="SSF143631">
    <property type="entry name" value="ApbE-like"/>
    <property type="match status" value="1"/>
</dbReference>
<feature type="binding site" evidence="11">
    <location>
        <position position="283"/>
    </location>
    <ligand>
        <name>Mg(2+)</name>
        <dbReference type="ChEBI" id="CHEBI:18420"/>
    </ligand>
</feature>
<keyword evidence="4 10" id="KW-0808">Transferase</keyword>
<evidence type="ECO:0000256" key="8">
    <source>
        <dbReference type="ARBA" id="ARBA00031306"/>
    </source>
</evidence>
<dbReference type="GO" id="GO:0046872">
    <property type="term" value="F:metal ion binding"/>
    <property type="evidence" value="ECO:0007669"/>
    <property type="project" value="UniProtKB-UniRule"/>
</dbReference>
<keyword evidence="5 10" id="KW-0479">Metal-binding</keyword>
<evidence type="ECO:0000256" key="10">
    <source>
        <dbReference type="PIRNR" id="PIRNR006268"/>
    </source>
</evidence>
<comment type="catalytic activity">
    <reaction evidence="9 10">
        <text>L-threonyl-[protein] + FAD = FMN-L-threonyl-[protein] + AMP + H(+)</text>
        <dbReference type="Rhea" id="RHEA:36847"/>
        <dbReference type="Rhea" id="RHEA-COMP:11060"/>
        <dbReference type="Rhea" id="RHEA-COMP:11061"/>
        <dbReference type="ChEBI" id="CHEBI:15378"/>
        <dbReference type="ChEBI" id="CHEBI:30013"/>
        <dbReference type="ChEBI" id="CHEBI:57692"/>
        <dbReference type="ChEBI" id="CHEBI:74257"/>
        <dbReference type="ChEBI" id="CHEBI:456215"/>
        <dbReference type="EC" id="2.7.1.180"/>
    </reaction>
</comment>
<evidence type="ECO:0000256" key="9">
    <source>
        <dbReference type="ARBA" id="ARBA00048540"/>
    </source>
</evidence>
<evidence type="ECO:0000256" key="5">
    <source>
        <dbReference type="ARBA" id="ARBA00022723"/>
    </source>
</evidence>
<dbReference type="EC" id="2.7.1.180" evidence="1 10"/>
<feature type="binding site" evidence="11">
    <location>
        <position position="279"/>
    </location>
    <ligand>
        <name>Mg(2+)</name>
        <dbReference type="ChEBI" id="CHEBI:18420"/>
    </ligand>
</feature>
<evidence type="ECO:0000313" key="13">
    <source>
        <dbReference type="Proteomes" id="UP000219439"/>
    </source>
</evidence>